<accession>A0A147A8D9</accession>
<evidence type="ECO:0000313" key="13">
    <source>
        <dbReference type="Ensembl" id="ENSFHEP00000028728.1"/>
    </source>
</evidence>
<evidence type="ECO:0000256" key="8">
    <source>
        <dbReference type="ARBA" id="ARBA00022989"/>
    </source>
</evidence>
<keyword evidence="10" id="KW-0325">Glycoprotein</keyword>
<dbReference type="AlphaFoldDB" id="A0A147A8D9"/>
<dbReference type="InterPro" id="IPR026763">
    <property type="entry name" value="TMEM182"/>
</dbReference>
<proteinExistence type="inferred from homology"/>
<keyword evidence="9 11" id="KW-0472">Membrane</keyword>
<evidence type="ECO:0000256" key="10">
    <source>
        <dbReference type="ARBA" id="ARBA00023180"/>
    </source>
</evidence>
<keyword evidence="4" id="KW-1003">Cell membrane</keyword>
<dbReference type="PANTHER" id="PTHR32012:SF0">
    <property type="entry name" value="TRANSMEMBRANE PROTEIN 182"/>
    <property type="match status" value="1"/>
</dbReference>
<dbReference type="Proteomes" id="UP000265000">
    <property type="component" value="Unplaced"/>
</dbReference>
<evidence type="ECO:0000256" key="6">
    <source>
        <dbReference type="ARBA" id="ARBA00022692"/>
    </source>
</evidence>
<evidence type="ECO:0000313" key="12">
    <source>
        <dbReference type="EMBL" id="JAR74774.1"/>
    </source>
</evidence>
<dbReference type="PROSITE" id="PS51257">
    <property type="entry name" value="PROKAR_LIPOPROTEIN"/>
    <property type="match status" value="1"/>
</dbReference>
<evidence type="ECO:0000256" key="4">
    <source>
        <dbReference type="ARBA" id="ARBA00022475"/>
    </source>
</evidence>
<evidence type="ECO:0000256" key="2">
    <source>
        <dbReference type="ARBA" id="ARBA00006418"/>
    </source>
</evidence>
<dbReference type="Ensembl" id="ENSFHET00000018637.1">
    <property type="protein sequence ID" value="ENSFHEP00000028728.1"/>
    <property type="gene ID" value="ENSFHEG00000013024.1"/>
</dbReference>
<comment type="similarity">
    <text evidence="2">Belongs to the TMEM182 family.</text>
</comment>
<name>A0A147A8D9_FUNHE</name>
<reference evidence="13" key="2">
    <citation type="submission" date="2025-05" db="UniProtKB">
        <authorList>
            <consortium name="Ensembl"/>
        </authorList>
    </citation>
    <scope>IDENTIFICATION</scope>
</reference>
<dbReference type="InterPro" id="IPR004031">
    <property type="entry name" value="PMP22/EMP/MP20/Claudin"/>
</dbReference>
<feature type="transmembrane region" description="Helical" evidence="11">
    <location>
        <begin position="170"/>
        <end position="191"/>
    </location>
</feature>
<keyword evidence="8 11" id="KW-1133">Transmembrane helix</keyword>
<dbReference type="GeneID" id="105927553"/>
<dbReference type="PANTHER" id="PTHR32012">
    <property type="entry name" value="TRANSMEMBRANE PROTEIN 182-RELATED"/>
    <property type="match status" value="1"/>
</dbReference>
<dbReference type="GO" id="GO:0007517">
    <property type="term" value="P:muscle organ development"/>
    <property type="evidence" value="ECO:0007669"/>
    <property type="project" value="UniProtKB-KW"/>
</dbReference>
<dbReference type="Gene3D" id="1.20.140.150">
    <property type="match status" value="1"/>
</dbReference>
<evidence type="ECO:0000256" key="11">
    <source>
        <dbReference type="SAM" id="Phobius"/>
    </source>
</evidence>
<dbReference type="OrthoDB" id="9942154at2759"/>
<evidence type="ECO:0000256" key="7">
    <source>
        <dbReference type="ARBA" id="ARBA00022729"/>
    </source>
</evidence>
<feature type="transmembrane region" description="Helical" evidence="11">
    <location>
        <begin position="218"/>
        <end position="240"/>
    </location>
</feature>
<keyword evidence="5" id="KW-0517">Myogenesis</keyword>
<dbReference type="EMBL" id="GCES01011549">
    <property type="protein sequence ID" value="JAR74774.1"/>
    <property type="molecule type" value="Transcribed_RNA"/>
</dbReference>
<protein>
    <recommendedName>
        <fullName evidence="3">Transmembrane protein 182</fullName>
    </recommendedName>
</protein>
<evidence type="ECO:0000256" key="9">
    <source>
        <dbReference type="ARBA" id="ARBA00023136"/>
    </source>
</evidence>
<dbReference type="CTD" id="503742"/>
<evidence type="ECO:0000256" key="1">
    <source>
        <dbReference type="ARBA" id="ARBA00004651"/>
    </source>
</evidence>
<evidence type="ECO:0000256" key="5">
    <source>
        <dbReference type="ARBA" id="ARBA00022541"/>
    </source>
</evidence>
<comment type="subcellular location">
    <subcellularLocation>
        <location evidence="1">Cell membrane</location>
        <topology evidence="1">Multi-pass membrane protein</topology>
    </subcellularLocation>
</comment>
<keyword evidence="14" id="KW-1185">Reference proteome</keyword>
<keyword evidence="7" id="KW-0732">Signal</keyword>
<reference evidence="12" key="1">
    <citation type="submission" date="2015-01" db="EMBL/GenBank/DDBJ databases">
        <title>EvidentialGene: Evidence-directed Construction of Complete mRNA Transcriptomes without Genomes.</title>
        <authorList>
            <person name="Gilbert D.G."/>
        </authorList>
    </citation>
    <scope>NUCLEOTIDE SEQUENCE</scope>
</reference>
<dbReference type="STRING" id="8078.ENSFHEP00000028728"/>
<keyword evidence="6 11" id="KW-0812">Transmembrane</keyword>
<sequence length="248" mass="27752">MKLSVALCFAGVFGALAAVFIFLSCGTDYWLLGSETCKPDNKESEDSHSMTIKLFADVPNDKSFKTRSFHCGLFWCCYYGVNLESDYNQTWVQWFSHITPSKVCYTAFVDPFAVTGPSNNTTNDNSAIIYRGFWSVFMLISLVAVAVGGFLIICAAPFASHHLYKAGGGLFLTSGFFLLCVVVMHVVWFQVLDVIQTYTKDKRSFYCPDFMLTLNYGLSFLFAPIGIFFSLLAGLLFLLIGRTVQRRT</sequence>
<evidence type="ECO:0000256" key="3">
    <source>
        <dbReference type="ARBA" id="ARBA00014600"/>
    </source>
</evidence>
<organism evidence="12">
    <name type="scientific">Fundulus heteroclitus</name>
    <name type="common">Killifish</name>
    <name type="synonym">Mummichog</name>
    <dbReference type="NCBI Taxonomy" id="8078"/>
    <lineage>
        <taxon>Eukaryota</taxon>
        <taxon>Metazoa</taxon>
        <taxon>Chordata</taxon>
        <taxon>Craniata</taxon>
        <taxon>Vertebrata</taxon>
        <taxon>Euteleostomi</taxon>
        <taxon>Actinopterygii</taxon>
        <taxon>Neopterygii</taxon>
        <taxon>Teleostei</taxon>
        <taxon>Neoteleostei</taxon>
        <taxon>Acanthomorphata</taxon>
        <taxon>Ovalentaria</taxon>
        <taxon>Atherinomorphae</taxon>
        <taxon>Cyprinodontiformes</taxon>
        <taxon>Fundulidae</taxon>
        <taxon>Fundulus</taxon>
    </lineage>
</organism>
<evidence type="ECO:0000313" key="14">
    <source>
        <dbReference type="Proteomes" id="UP000265000"/>
    </source>
</evidence>
<dbReference type="GO" id="GO:0005886">
    <property type="term" value="C:plasma membrane"/>
    <property type="evidence" value="ECO:0007669"/>
    <property type="project" value="UniProtKB-SubCell"/>
</dbReference>
<feature type="transmembrane region" description="Helical" evidence="11">
    <location>
        <begin position="133"/>
        <end position="158"/>
    </location>
</feature>
<dbReference type="GeneTree" id="ENSGT00390000017581"/>
<dbReference type="Pfam" id="PF13903">
    <property type="entry name" value="Claudin_2"/>
    <property type="match status" value="1"/>
</dbReference>